<comment type="caution">
    <text evidence="1">The sequence shown here is derived from an EMBL/GenBank/DDBJ whole genome shotgun (WGS) entry which is preliminary data.</text>
</comment>
<dbReference type="Proteomes" id="UP000036513">
    <property type="component" value="Unassembled WGS sequence"/>
</dbReference>
<gene>
    <name evidence="1" type="ORF">MCHLDSM_01311</name>
</gene>
<keyword evidence="2" id="KW-1185">Reference proteome</keyword>
<name>A0A0J6WKZ5_9MYCO</name>
<dbReference type="EMBL" id="JYNL01000009">
    <property type="protein sequence ID" value="KMO82688.1"/>
    <property type="molecule type" value="Genomic_DNA"/>
</dbReference>
<evidence type="ECO:0000313" key="1">
    <source>
        <dbReference type="EMBL" id="KMO82688.1"/>
    </source>
</evidence>
<sequence>MLITANGVTEYPTTSPIAEFLAAGALSDTASAVVPTTRRRHILPTAQWAHLATDGLVMRWDDAAAKRLRSIRMLRLDLGFTWPQLSNPAPPAKALKAQPSHTWPQLLAAWSDVQPWRRIPPLWACARLLTAPVTSDTPTAASPRRGDDQSLL</sequence>
<dbReference type="AlphaFoldDB" id="A0A0J6WKZ5"/>
<evidence type="ECO:0000313" key="2">
    <source>
        <dbReference type="Proteomes" id="UP000036513"/>
    </source>
</evidence>
<proteinExistence type="predicted"/>
<protein>
    <submittedName>
        <fullName evidence="1">Uncharacterized protein</fullName>
    </submittedName>
</protein>
<organism evidence="1 2">
    <name type="scientific">Mycolicibacterium chlorophenolicum</name>
    <dbReference type="NCBI Taxonomy" id="37916"/>
    <lineage>
        <taxon>Bacteria</taxon>
        <taxon>Bacillati</taxon>
        <taxon>Actinomycetota</taxon>
        <taxon>Actinomycetes</taxon>
        <taxon>Mycobacteriales</taxon>
        <taxon>Mycobacteriaceae</taxon>
        <taxon>Mycolicibacterium</taxon>
    </lineage>
</organism>
<reference evidence="1 2" key="1">
    <citation type="journal article" date="2015" name="Genome Biol. Evol.">
        <title>Characterization of Three Mycobacterium spp. with Potential Use in Bioremediation by Genome Sequencing and Comparative Genomics.</title>
        <authorList>
            <person name="Das S."/>
            <person name="Pettersson B.M."/>
            <person name="Behra P.R."/>
            <person name="Ramesh M."/>
            <person name="Dasgupta S."/>
            <person name="Bhattacharya A."/>
            <person name="Kirsebom L.A."/>
        </authorList>
    </citation>
    <scope>NUCLEOTIDE SEQUENCE [LARGE SCALE GENOMIC DNA]</scope>
    <source>
        <strain evidence="1 2">DSM 43826</strain>
    </source>
</reference>
<dbReference type="PATRIC" id="fig|37916.4.peg.1204"/>
<accession>A0A0J6WKZ5</accession>
<dbReference type="STRING" id="37916.MCHLDSM_01311"/>